<organism evidence="21 22">
    <name type="scientific">Jaapia argillacea MUCL 33604</name>
    <dbReference type="NCBI Taxonomy" id="933084"/>
    <lineage>
        <taxon>Eukaryota</taxon>
        <taxon>Fungi</taxon>
        <taxon>Dikarya</taxon>
        <taxon>Basidiomycota</taxon>
        <taxon>Agaricomycotina</taxon>
        <taxon>Agaricomycetes</taxon>
        <taxon>Agaricomycetidae</taxon>
        <taxon>Jaapiales</taxon>
        <taxon>Jaapiaceae</taxon>
        <taxon>Jaapia</taxon>
    </lineage>
</organism>
<feature type="domain" description="RING-type" evidence="20">
    <location>
        <begin position="273"/>
        <end position="311"/>
    </location>
</feature>
<dbReference type="GO" id="GO:0008270">
    <property type="term" value="F:zinc ion binding"/>
    <property type="evidence" value="ECO:0007669"/>
    <property type="project" value="UniProtKB-KW"/>
</dbReference>
<dbReference type="PANTHER" id="PTHR23350:SF0">
    <property type="entry name" value="PEROXISOME BIOGENESIS FACTOR 10"/>
    <property type="match status" value="1"/>
</dbReference>
<dbReference type="STRING" id="933084.A0A067PLV5"/>
<dbReference type="SUPFAM" id="SSF57850">
    <property type="entry name" value="RING/U-box"/>
    <property type="match status" value="1"/>
</dbReference>
<evidence type="ECO:0000256" key="19">
    <source>
        <dbReference type="PROSITE-ProRule" id="PRU00175"/>
    </source>
</evidence>
<dbReference type="InterPro" id="IPR025654">
    <property type="entry name" value="PEX2/10"/>
</dbReference>
<dbReference type="EC" id="2.3.2.27" evidence="5"/>
<evidence type="ECO:0000256" key="4">
    <source>
        <dbReference type="ARBA" id="ARBA00008704"/>
    </source>
</evidence>
<dbReference type="GO" id="GO:0061630">
    <property type="term" value="F:ubiquitin protein ligase activity"/>
    <property type="evidence" value="ECO:0007669"/>
    <property type="project" value="UniProtKB-EC"/>
</dbReference>
<dbReference type="CDD" id="cd16527">
    <property type="entry name" value="RING-HC_PEX10"/>
    <property type="match status" value="1"/>
</dbReference>
<keyword evidence="22" id="KW-1185">Reference proteome</keyword>
<dbReference type="HOGENOM" id="CLU_041707_1_1_1"/>
<evidence type="ECO:0000256" key="17">
    <source>
        <dbReference type="ARBA" id="ARBA00023140"/>
    </source>
</evidence>
<dbReference type="Pfam" id="PF13639">
    <property type="entry name" value="zf-RING_2"/>
    <property type="match status" value="1"/>
</dbReference>
<keyword evidence="8" id="KW-0808">Transferase</keyword>
<dbReference type="Gene3D" id="3.30.40.10">
    <property type="entry name" value="Zinc/RING finger domain, C3HC4 (zinc finger)"/>
    <property type="match status" value="1"/>
</dbReference>
<evidence type="ECO:0000256" key="16">
    <source>
        <dbReference type="ARBA" id="ARBA00023136"/>
    </source>
</evidence>
<dbReference type="PANTHER" id="PTHR23350">
    <property type="entry name" value="PEROXISOME ASSEMBLY PROTEIN 10"/>
    <property type="match status" value="1"/>
</dbReference>
<accession>A0A067PLV5</accession>
<evidence type="ECO:0000256" key="5">
    <source>
        <dbReference type="ARBA" id="ARBA00012483"/>
    </source>
</evidence>
<comment type="pathway">
    <text evidence="3">Protein modification; protein ubiquitination.</text>
</comment>
<comment type="subcellular location">
    <subcellularLocation>
        <location evidence="2">Peroxisome membrane</location>
        <topology evidence="2">Multi-pass membrane protein</topology>
    </subcellularLocation>
</comment>
<evidence type="ECO:0000256" key="3">
    <source>
        <dbReference type="ARBA" id="ARBA00004906"/>
    </source>
</evidence>
<evidence type="ECO:0000256" key="1">
    <source>
        <dbReference type="ARBA" id="ARBA00000900"/>
    </source>
</evidence>
<evidence type="ECO:0000256" key="14">
    <source>
        <dbReference type="ARBA" id="ARBA00022927"/>
    </source>
</evidence>
<keyword evidence="13" id="KW-0862">Zinc</keyword>
<evidence type="ECO:0000256" key="11">
    <source>
        <dbReference type="ARBA" id="ARBA00022771"/>
    </source>
</evidence>
<dbReference type="EMBL" id="KL197727">
    <property type="protein sequence ID" value="KDQ54815.1"/>
    <property type="molecule type" value="Genomic_DNA"/>
</dbReference>
<keyword evidence="14" id="KW-0653">Protein transport</keyword>
<evidence type="ECO:0000256" key="9">
    <source>
        <dbReference type="ARBA" id="ARBA00022692"/>
    </source>
</evidence>
<dbReference type="SMART" id="SM00184">
    <property type="entry name" value="RING"/>
    <property type="match status" value="1"/>
</dbReference>
<evidence type="ECO:0000256" key="2">
    <source>
        <dbReference type="ARBA" id="ARBA00004585"/>
    </source>
</evidence>
<dbReference type="GO" id="GO:0016562">
    <property type="term" value="P:protein import into peroxisome matrix, receptor recycling"/>
    <property type="evidence" value="ECO:0007669"/>
    <property type="project" value="UniProtKB-ARBA"/>
</dbReference>
<dbReference type="InterPro" id="IPR017907">
    <property type="entry name" value="Znf_RING_CS"/>
</dbReference>
<evidence type="ECO:0000259" key="20">
    <source>
        <dbReference type="PROSITE" id="PS50089"/>
    </source>
</evidence>
<evidence type="ECO:0000256" key="13">
    <source>
        <dbReference type="ARBA" id="ARBA00022833"/>
    </source>
</evidence>
<keyword evidence="10" id="KW-0479">Metal-binding</keyword>
<dbReference type="InParanoid" id="A0A067PLV5"/>
<evidence type="ECO:0000256" key="18">
    <source>
        <dbReference type="ARBA" id="ARBA00041230"/>
    </source>
</evidence>
<keyword evidence="6" id="KW-0813">Transport</keyword>
<evidence type="ECO:0000256" key="6">
    <source>
        <dbReference type="ARBA" id="ARBA00022448"/>
    </source>
</evidence>
<dbReference type="InterPro" id="IPR001841">
    <property type="entry name" value="Znf_RING"/>
</dbReference>
<keyword evidence="16" id="KW-0472">Membrane</keyword>
<evidence type="ECO:0000256" key="7">
    <source>
        <dbReference type="ARBA" id="ARBA00022593"/>
    </source>
</evidence>
<evidence type="ECO:0000256" key="15">
    <source>
        <dbReference type="ARBA" id="ARBA00022989"/>
    </source>
</evidence>
<dbReference type="InterPro" id="IPR006845">
    <property type="entry name" value="Pex_N"/>
</dbReference>
<keyword evidence="17" id="KW-0576">Peroxisome</keyword>
<keyword evidence="12" id="KW-0833">Ubl conjugation pathway</keyword>
<gene>
    <name evidence="21" type="ORF">JAAARDRAFT_134918</name>
</gene>
<protein>
    <recommendedName>
        <fullName evidence="5">RING-type E3 ubiquitin transferase</fullName>
        <ecNumber evidence="5">2.3.2.27</ecNumber>
    </recommendedName>
    <alternativeName>
        <fullName evidence="18">Peroxin-10</fullName>
    </alternativeName>
</protein>
<evidence type="ECO:0000313" key="22">
    <source>
        <dbReference type="Proteomes" id="UP000027265"/>
    </source>
</evidence>
<dbReference type="OrthoDB" id="6270329at2759"/>
<comment type="catalytic activity">
    <reaction evidence="1">
        <text>S-ubiquitinyl-[E2 ubiquitin-conjugating enzyme]-L-cysteine + [acceptor protein]-L-lysine = [E2 ubiquitin-conjugating enzyme]-L-cysteine + N(6)-ubiquitinyl-[acceptor protein]-L-lysine.</text>
        <dbReference type="EC" id="2.3.2.27"/>
    </reaction>
</comment>
<dbReference type="AlphaFoldDB" id="A0A067PLV5"/>
<proteinExistence type="inferred from homology"/>
<name>A0A067PLV5_9AGAM</name>
<sequence length="325" mass="36551">MSLALPSFPQAQQAQIIRANQRDLFHVASLREQTESILRSWLGTRWLTRWDKEIEVLVKLAYNGLTTGLATQTLGEEYTDIWQHSARVRKFPPLYMRAALILLSTMPGYFLSRWHSANPSPSSRLTTLLHAVPTALEVISEINLAIFYLRGTYYDLSKRLLGIRHISSIPEDPHTRPPSYALLGVLLGVRLIHRLVTFLRERSAKSRAASSASGKTRQSLDAVKETFLDDRPVSSLLGPVDPEGKPAIPAEEDERTYLDVTAIPSTLRASRSCTLCLEERTASCATDCGHLFCWDCIYGWGREKAECPLCRQALSLSRLLPIYNL</sequence>
<evidence type="ECO:0000256" key="12">
    <source>
        <dbReference type="ARBA" id="ARBA00022786"/>
    </source>
</evidence>
<dbReference type="GO" id="GO:0016567">
    <property type="term" value="P:protein ubiquitination"/>
    <property type="evidence" value="ECO:0007669"/>
    <property type="project" value="UniProtKB-ARBA"/>
</dbReference>
<dbReference type="PROSITE" id="PS00518">
    <property type="entry name" value="ZF_RING_1"/>
    <property type="match status" value="1"/>
</dbReference>
<evidence type="ECO:0000256" key="8">
    <source>
        <dbReference type="ARBA" id="ARBA00022679"/>
    </source>
</evidence>
<keyword evidence="11 19" id="KW-0863">Zinc-finger</keyword>
<keyword evidence="9" id="KW-0812">Transmembrane</keyword>
<keyword evidence="7" id="KW-0962">Peroxisome biogenesis</keyword>
<evidence type="ECO:0000256" key="10">
    <source>
        <dbReference type="ARBA" id="ARBA00022723"/>
    </source>
</evidence>
<keyword evidence="15" id="KW-1133">Transmembrane helix</keyword>
<comment type="similarity">
    <text evidence="4">Belongs to the pex2/pex10/pex12 family.</text>
</comment>
<reference evidence="22" key="1">
    <citation type="journal article" date="2014" name="Proc. Natl. Acad. Sci. U.S.A.">
        <title>Extensive sampling of basidiomycete genomes demonstrates inadequacy of the white-rot/brown-rot paradigm for wood decay fungi.</title>
        <authorList>
            <person name="Riley R."/>
            <person name="Salamov A.A."/>
            <person name="Brown D.W."/>
            <person name="Nagy L.G."/>
            <person name="Floudas D."/>
            <person name="Held B.W."/>
            <person name="Levasseur A."/>
            <person name="Lombard V."/>
            <person name="Morin E."/>
            <person name="Otillar R."/>
            <person name="Lindquist E.A."/>
            <person name="Sun H."/>
            <person name="LaButti K.M."/>
            <person name="Schmutz J."/>
            <person name="Jabbour D."/>
            <person name="Luo H."/>
            <person name="Baker S.E."/>
            <person name="Pisabarro A.G."/>
            <person name="Walton J.D."/>
            <person name="Blanchette R.A."/>
            <person name="Henrissat B."/>
            <person name="Martin F."/>
            <person name="Cullen D."/>
            <person name="Hibbett D.S."/>
            <person name="Grigoriev I.V."/>
        </authorList>
    </citation>
    <scope>NUCLEOTIDE SEQUENCE [LARGE SCALE GENOMIC DNA]</scope>
    <source>
        <strain evidence="22">MUCL 33604</strain>
    </source>
</reference>
<dbReference type="InterPro" id="IPR013083">
    <property type="entry name" value="Znf_RING/FYVE/PHD"/>
</dbReference>
<evidence type="ECO:0000313" key="21">
    <source>
        <dbReference type="EMBL" id="KDQ54815.1"/>
    </source>
</evidence>
<dbReference type="GO" id="GO:0005778">
    <property type="term" value="C:peroxisomal membrane"/>
    <property type="evidence" value="ECO:0007669"/>
    <property type="project" value="UniProtKB-SubCell"/>
</dbReference>
<dbReference type="Pfam" id="PF04757">
    <property type="entry name" value="Pex2_Pex12"/>
    <property type="match status" value="1"/>
</dbReference>
<dbReference type="Proteomes" id="UP000027265">
    <property type="component" value="Unassembled WGS sequence"/>
</dbReference>
<dbReference type="PROSITE" id="PS50089">
    <property type="entry name" value="ZF_RING_2"/>
    <property type="match status" value="1"/>
</dbReference>